<organism evidence="1 2">
    <name type="scientific">Intrasporangium chromatireducens Q5-1</name>
    <dbReference type="NCBI Taxonomy" id="584657"/>
    <lineage>
        <taxon>Bacteria</taxon>
        <taxon>Bacillati</taxon>
        <taxon>Actinomycetota</taxon>
        <taxon>Actinomycetes</taxon>
        <taxon>Micrococcales</taxon>
        <taxon>Intrasporangiaceae</taxon>
        <taxon>Intrasporangium</taxon>
    </lineage>
</organism>
<name>W9GC19_9MICO</name>
<protein>
    <recommendedName>
        <fullName evidence="3">AbiEi antitoxin C-terminal domain-containing protein</fullName>
    </recommendedName>
</protein>
<dbReference type="RefSeq" id="WP_051518946.1">
    <property type="nucleotide sequence ID" value="NZ_AWQS01000485.1"/>
</dbReference>
<gene>
    <name evidence="1" type="ORF">N864_18755</name>
</gene>
<proteinExistence type="predicted"/>
<dbReference type="Proteomes" id="UP000019494">
    <property type="component" value="Unassembled WGS sequence"/>
</dbReference>
<evidence type="ECO:0000313" key="2">
    <source>
        <dbReference type="Proteomes" id="UP000019494"/>
    </source>
</evidence>
<dbReference type="EMBL" id="AWQS01000485">
    <property type="protein sequence ID" value="EWT03761.1"/>
    <property type="molecule type" value="Genomic_DNA"/>
</dbReference>
<evidence type="ECO:0000313" key="1">
    <source>
        <dbReference type="EMBL" id="EWT03761.1"/>
    </source>
</evidence>
<dbReference type="AlphaFoldDB" id="W9GC19"/>
<dbReference type="OrthoDB" id="3173471at2"/>
<reference evidence="2" key="1">
    <citation type="submission" date="2013-08" db="EMBL/GenBank/DDBJ databases">
        <title>Intrasporangium oryzae NRRL B-24470.</title>
        <authorList>
            <person name="Liu H."/>
            <person name="Wang G."/>
        </authorList>
    </citation>
    <scope>NUCLEOTIDE SEQUENCE [LARGE SCALE GENOMIC DNA]</scope>
    <source>
        <strain evidence="2">Q5-1</strain>
    </source>
</reference>
<sequence length="329" mass="36353">MDVFDLPEQILSRPFTVSEGRLAGLSSHQLQRPELLRPTRGVRILDPPTTLVERACAMLAGLPEGTMLSHITAAQLLGIPFPSAADDSRIHVVRPITVSQIRRPGLAGHRAFHPRRSVVVSGLPVVAPADTWVDLGEYVGRGKPMGLDDLIVAGDAAASLLGTTAPLREALAARTRPRGKVTLSYALLFMRVGSRSALESRSRLMIVRAGLPEPKPNVAIISRRNLFLGLVDLAWEEERVVSEAQSLTFHGAAEARHKDGVRRQDFETDGWAFVEIWNDDVFDKQRRDAKLVELAAKLRFPIEKLNLYAAEPQFHAPAQFARPRRRRAS</sequence>
<comment type="caution">
    <text evidence="1">The sequence shown here is derived from an EMBL/GenBank/DDBJ whole genome shotgun (WGS) entry which is preliminary data.</text>
</comment>
<evidence type="ECO:0008006" key="3">
    <source>
        <dbReference type="Google" id="ProtNLM"/>
    </source>
</evidence>
<accession>W9GC19</accession>
<keyword evidence="2" id="KW-1185">Reference proteome</keyword>